<dbReference type="STRING" id="159087.Daro_2810"/>
<dbReference type="EMBL" id="CP000089">
    <property type="protein sequence ID" value="AAZ47540.1"/>
    <property type="molecule type" value="Genomic_DNA"/>
</dbReference>
<dbReference type="HOGENOM" id="CLU_2011488_0_0_4"/>
<feature type="region of interest" description="Disordered" evidence="1">
    <location>
        <begin position="1"/>
        <end position="31"/>
    </location>
</feature>
<reference evidence="2" key="1">
    <citation type="submission" date="2005-08" db="EMBL/GenBank/DDBJ databases">
        <title>Complete sequence of Dechloromonas aromatica RCB.</title>
        <authorList>
            <person name="Salinero K.K."/>
            <person name="Copeland A."/>
            <person name="Lucas S."/>
            <person name="Lapidus A."/>
            <person name="Barry K."/>
            <person name="Detter J.C."/>
            <person name="Glavina T."/>
            <person name="Hammon N."/>
            <person name="Israni S."/>
            <person name="Pitluck S."/>
            <person name="Di Bartolo G."/>
            <person name="Trong S."/>
            <person name="Schmutz J."/>
            <person name="Larimer F."/>
            <person name="Land M."/>
            <person name="Ivanova N."/>
            <person name="Richardson P."/>
        </authorList>
    </citation>
    <scope>NUCLEOTIDE SEQUENCE</scope>
    <source>
        <strain evidence="2">RCB</strain>
    </source>
</reference>
<sequence>MASGIRISQNRAAQIKRHLRSRRKNQAQTDKSAFPLRRLIYTLSAVIPRQSGEGNMQGSFEYKLDGNGDAIVLGIDLDSVSAKALARLDRYISWADILKLTENDPEAAYAAERLHTVLQHLGQ</sequence>
<evidence type="ECO:0000256" key="1">
    <source>
        <dbReference type="SAM" id="MobiDB-lite"/>
    </source>
</evidence>
<gene>
    <name evidence="2" type="ordered locus">Daro_2810</name>
</gene>
<evidence type="ECO:0000313" key="2">
    <source>
        <dbReference type="EMBL" id="AAZ47540.1"/>
    </source>
</evidence>
<proteinExistence type="predicted"/>
<name>Q47C91_DECAR</name>
<feature type="compositionally biased region" description="Basic residues" evidence="1">
    <location>
        <begin position="14"/>
        <end position="25"/>
    </location>
</feature>
<dbReference type="KEGG" id="dar:Daro_2810"/>
<protein>
    <submittedName>
        <fullName evidence="2">Uncharacterized protein</fullName>
    </submittedName>
</protein>
<feature type="compositionally biased region" description="Polar residues" evidence="1">
    <location>
        <begin position="1"/>
        <end position="12"/>
    </location>
</feature>
<dbReference type="AlphaFoldDB" id="Q47C91"/>
<accession>Q47C91</accession>
<organism evidence="2">
    <name type="scientific">Dechloromonas aromatica (strain RCB)</name>
    <dbReference type="NCBI Taxonomy" id="159087"/>
    <lineage>
        <taxon>Bacteria</taxon>
        <taxon>Pseudomonadati</taxon>
        <taxon>Pseudomonadota</taxon>
        <taxon>Betaproteobacteria</taxon>
        <taxon>Rhodocyclales</taxon>
        <taxon>Azonexaceae</taxon>
        <taxon>Dechloromonas</taxon>
    </lineage>
</organism>